<dbReference type="Pfam" id="PF18143">
    <property type="entry name" value="HAD_SAK_2"/>
    <property type="match status" value="1"/>
</dbReference>
<dbReference type="Proteomes" id="UP001595891">
    <property type="component" value="Unassembled WGS sequence"/>
</dbReference>
<name>A0ABV9EC65_9ACTN</name>
<gene>
    <name evidence="1" type="ORF">ACFO8L_09935</name>
</gene>
<protein>
    <submittedName>
        <fullName evidence="1">HAD domain-containing protein</fullName>
    </submittedName>
</protein>
<dbReference type="RefSeq" id="WP_262846686.1">
    <property type="nucleotide sequence ID" value="NZ_JANZYP010000050.1"/>
</dbReference>
<evidence type="ECO:0000313" key="1">
    <source>
        <dbReference type="EMBL" id="MFC4586393.1"/>
    </source>
</evidence>
<reference evidence="2" key="1">
    <citation type="journal article" date="2019" name="Int. J. Syst. Evol. Microbiol.">
        <title>The Global Catalogue of Microorganisms (GCM) 10K type strain sequencing project: providing services to taxonomists for standard genome sequencing and annotation.</title>
        <authorList>
            <consortium name="The Broad Institute Genomics Platform"/>
            <consortium name="The Broad Institute Genome Sequencing Center for Infectious Disease"/>
            <person name="Wu L."/>
            <person name="Ma J."/>
        </authorList>
    </citation>
    <scope>NUCLEOTIDE SEQUENCE [LARGE SCALE GENOMIC DNA]</scope>
    <source>
        <strain evidence="2">CCUG 49560</strain>
    </source>
</reference>
<keyword evidence="2" id="KW-1185">Reference proteome</keyword>
<organism evidence="1 2">
    <name type="scientific">Sphaerisporangium corydalis</name>
    <dbReference type="NCBI Taxonomy" id="1441875"/>
    <lineage>
        <taxon>Bacteria</taxon>
        <taxon>Bacillati</taxon>
        <taxon>Actinomycetota</taxon>
        <taxon>Actinomycetes</taxon>
        <taxon>Streptosporangiales</taxon>
        <taxon>Streptosporangiaceae</taxon>
        <taxon>Sphaerisporangium</taxon>
    </lineage>
</organism>
<accession>A0ABV9EC65</accession>
<sequence>MTGHTERPLLFLDVDGPLLPFGEDPQGPARVTAPDSPLARLTAGIGRQLAALPCELVWATTWEDEANAVIAPRIGLPRLPVVSWPEPTPQHEREDQWFGLCWKTRTLVNWASGRPFAWVDDEITDADREWVSAHHNGRALLHHVEPYRGLAIGALRPPMLIATEDWALV</sequence>
<comment type="caution">
    <text evidence="1">The sequence shown here is derived from an EMBL/GenBank/DDBJ whole genome shotgun (WGS) entry which is preliminary data.</text>
</comment>
<evidence type="ECO:0000313" key="2">
    <source>
        <dbReference type="Proteomes" id="UP001595891"/>
    </source>
</evidence>
<proteinExistence type="predicted"/>
<dbReference type="EMBL" id="JBHSFN010000005">
    <property type="protein sequence ID" value="MFC4586393.1"/>
    <property type="molecule type" value="Genomic_DNA"/>
</dbReference>